<protein>
    <submittedName>
        <fullName evidence="2">Uncharacterized protein</fullName>
    </submittedName>
</protein>
<evidence type="ECO:0000256" key="1">
    <source>
        <dbReference type="SAM" id="SignalP"/>
    </source>
</evidence>
<organism evidence="2 3">
    <name type="scientific">Sphingorhabdus profundilacus</name>
    <dbReference type="NCBI Taxonomy" id="2509718"/>
    <lineage>
        <taxon>Bacteria</taxon>
        <taxon>Pseudomonadati</taxon>
        <taxon>Pseudomonadota</taxon>
        <taxon>Alphaproteobacteria</taxon>
        <taxon>Sphingomonadales</taxon>
        <taxon>Sphingomonadaceae</taxon>
        <taxon>Sphingorhabdus</taxon>
    </lineage>
</organism>
<evidence type="ECO:0000313" key="2">
    <source>
        <dbReference type="EMBL" id="MVZ98771.1"/>
    </source>
</evidence>
<comment type="caution">
    <text evidence="2">The sequence shown here is derived from an EMBL/GenBank/DDBJ whole genome shotgun (WGS) entry which is preliminary data.</text>
</comment>
<keyword evidence="3" id="KW-1185">Reference proteome</keyword>
<gene>
    <name evidence="2" type="ORF">EUU23_13845</name>
</gene>
<keyword evidence="1" id="KW-0732">Signal</keyword>
<feature type="signal peptide" evidence="1">
    <location>
        <begin position="1"/>
        <end position="18"/>
    </location>
</feature>
<dbReference type="RefSeq" id="WP_160354628.1">
    <property type="nucleotide sequence ID" value="NZ_SDWJ01000002.1"/>
</dbReference>
<sequence length="119" mass="13012">MYKWSILLYAAATASASAQIGADRQISSVPARPSLEKRGVALVMGKDTATLKRLFGEPRLDIIEVYGRKLQFTGKVCILDVYLYPDGKGGTEIVTHVDARRSDGAEVDRAACIEALIRR</sequence>
<name>A0A6I4M0I2_9SPHN</name>
<proteinExistence type="predicted"/>
<dbReference type="OrthoDB" id="8482143at2"/>
<dbReference type="AlphaFoldDB" id="A0A6I4M0I2"/>
<evidence type="ECO:0000313" key="3">
    <source>
        <dbReference type="Proteomes" id="UP000471147"/>
    </source>
</evidence>
<reference evidence="2 3" key="1">
    <citation type="submission" date="2019-01" db="EMBL/GenBank/DDBJ databases">
        <title>Sphingorhabdus lacus sp.nov., isolated from an oligotrophic freshwater lake.</title>
        <authorList>
            <person name="Park M."/>
        </authorList>
    </citation>
    <scope>NUCLEOTIDE SEQUENCE [LARGE SCALE GENOMIC DNA]</scope>
    <source>
        <strain evidence="2 3">IMCC26285</strain>
    </source>
</reference>
<accession>A0A6I4M0I2</accession>
<feature type="chain" id="PRO_5026299399" evidence="1">
    <location>
        <begin position="19"/>
        <end position="119"/>
    </location>
</feature>
<dbReference type="EMBL" id="SDWJ01000002">
    <property type="protein sequence ID" value="MVZ98771.1"/>
    <property type="molecule type" value="Genomic_DNA"/>
</dbReference>
<dbReference type="Proteomes" id="UP000471147">
    <property type="component" value="Unassembled WGS sequence"/>
</dbReference>